<comment type="caution">
    <text evidence="1">The sequence shown here is derived from an EMBL/GenBank/DDBJ whole genome shotgun (WGS) entry which is preliminary data.</text>
</comment>
<evidence type="ECO:0000313" key="2">
    <source>
        <dbReference type="Proteomes" id="UP000785679"/>
    </source>
</evidence>
<name>A0A8J8NMW4_HALGN</name>
<sequence length="141" mass="16367">MDRLNEILKNSREQASSAAKSVSEGINTSKAGEQAQKLISRKEVTKFLTDNKLPRYLIYGIILVKITTIYDKMRQIVAINNVYEQIVKDERESMRARFKDEGMVQDVLTRRILEQKQFVEDEEELERGAKVTPAYRKSIQL</sequence>
<organism evidence="1 2">
    <name type="scientific">Halteria grandinella</name>
    <dbReference type="NCBI Taxonomy" id="5974"/>
    <lineage>
        <taxon>Eukaryota</taxon>
        <taxon>Sar</taxon>
        <taxon>Alveolata</taxon>
        <taxon>Ciliophora</taxon>
        <taxon>Intramacronucleata</taxon>
        <taxon>Spirotrichea</taxon>
        <taxon>Stichotrichia</taxon>
        <taxon>Sporadotrichida</taxon>
        <taxon>Halteriidae</taxon>
        <taxon>Halteria</taxon>
    </lineage>
</organism>
<gene>
    <name evidence="1" type="ORF">FGO68_gene14802</name>
</gene>
<dbReference type="EMBL" id="RRYP01010680">
    <property type="protein sequence ID" value="TNV78233.1"/>
    <property type="molecule type" value="Genomic_DNA"/>
</dbReference>
<keyword evidence="2" id="KW-1185">Reference proteome</keyword>
<dbReference type="OrthoDB" id="10422539at2759"/>
<reference evidence="1" key="1">
    <citation type="submission" date="2019-06" db="EMBL/GenBank/DDBJ databases">
        <authorList>
            <person name="Zheng W."/>
        </authorList>
    </citation>
    <scope>NUCLEOTIDE SEQUENCE</scope>
    <source>
        <strain evidence="1">QDHG01</strain>
    </source>
</reference>
<dbReference type="AlphaFoldDB" id="A0A8J8NMW4"/>
<evidence type="ECO:0000313" key="1">
    <source>
        <dbReference type="EMBL" id="TNV78233.1"/>
    </source>
</evidence>
<protein>
    <submittedName>
        <fullName evidence="1">Uncharacterized protein</fullName>
    </submittedName>
</protein>
<accession>A0A8J8NMW4</accession>
<dbReference type="Proteomes" id="UP000785679">
    <property type="component" value="Unassembled WGS sequence"/>
</dbReference>
<proteinExistence type="predicted"/>